<comment type="caution">
    <text evidence="1">The sequence shown here is derived from an EMBL/GenBank/DDBJ whole genome shotgun (WGS) entry which is preliminary data.</text>
</comment>
<evidence type="ECO:0000313" key="2">
    <source>
        <dbReference type="Proteomes" id="UP000034688"/>
    </source>
</evidence>
<organism evidence="1 2">
    <name type="scientific">Candidatus Roizmanbacteria bacterium GW2011_GWA2_34_18</name>
    <dbReference type="NCBI Taxonomy" id="1618477"/>
    <lineage>
        <taxon>Bacteria</taxon>
        <taxon>Candidatus Roizmaniibacteriota</taxon>
    </lineage>
</organism>
<name>A0A0G0DZ83_9BACT</name>
<reference evidence="1 2" key="1">
    <citation type="journal article" date="2015" name="Nature">
        <title>rRNA introns, odd ribosomes, and small enigmatic genomes across a large radiation of phyla.</title>
        <authorList>
            <person name="Brown C.T."/>
            <person name="Hug L.A."/>
            <person name="Thomas B.C."/>
            <person name="Sharon I."/>
            <person name="Castelle C.J."/>
            <person name="Singh A."/>
            <person name="Wilkins M.J."/>
            <person name="Williams K.H."/>
            <person name="Banfield J.F."/>
        </authorList>
    </citation>
    <scope>NUCLEOTIDE SEQUENCE [LARGE SCALE GENOMIC DNA]</scope>
</reference>
<dbReference type="EMBL" id="LBPP01000012">
    <property type="protein sequence ID" value="KKP60457.1"/>
    <property type="molecule type" value="Genomic_DNA"/>
</dbReference>
<gene>
    <name evidence="1" type="ORF">UR54_C0012G0007</name>
</gene>
<evidence type="ECO:0000313" key="1">
    <source>
        <dbReference type="EMBL" id="KKP60457.1"/>
    </source>
</evidence>
<dbReference type="STRING" id="1618477.UR54_C0012G0007"/>
<dbReference type="AlphaFoldDB" id="A0A0G0DZ83"/>
<accession>A0A0G0DZ83</accession>
<protein>
    <submittedName>
        <fullName evidence="1">Uncharacterized protein</fullName>
    </submittedName>
</protein>
<dbReference type="Proteomes" id="UP000034688">
    <property type="component" value="Unassembled WGS sequence"/>
</dbReference>
<proteinExistence type="predicted"/>
<sequence length="216" mass="24318">MTDEAPNPNTILKKTGNLPGTFNRGLMTALNFDPIVNQGHLVVSDVLAGPINDPKFPYPNGYLRLTESSNRILNYDPSFEFVLYPKPEEVDMPPYVTSTNYVSIEYRGGATLPLSTIPPETTVLFMENDQRKLQIDFDRLSNSSGSIYINGSSYEMIDVQHNFKKYEQLFSKLYGVSIRPYFEDGVNMIELKIKKVIAGLKQGTAIQIPVMLNLPK</sequence>